<dbReference type="EMBL" id="JAKRCV010000005">
    <property type="protein sequence ID" value="MCG7320801.1"/>
    <property type="molecule type" value="Genomic_DNA"/>
</dbReference>
<evidence type="ECO:0000256" key="1">
    <source>
        <dbReference type="ARBA" id="ARBA00004141"/>
    </source>
</evidence>
<reference evidence="8 9" key="1">
    <citation type="submission" date="2022-02" db="EMBL/GenBank/DDBJ databases">
        <title>Uncovering new skin microbiome diversity through culturing and metagenomics.</title>
        <authorList>
            <person name="Conlan S."/>
            <person name="Deming C."/>
            <person name="Nisc Comparative Sequencing Program N."/>
            <person name="Segre J.A."/>
        </authorList>
    </citation>
    <scope>NUCLEOTIDE SEQUENCE [LARGE SCALE GENOMIC DNA]</scope>
    <source>
        <strain evidence="8 9">ACRQZ</strain>
    </source>
</reference>
<dbReference type="InterPro" id="IPR049453">
    <property type="entry name" value="Memb_transporter_dom"/>
</dbReference>
<evidence type="ECO:0000256" key="3">
    <source>
        <dbReference type="ARBA" id="ARBA00022989"/>
    </source>
</evidence>
<feature type="compositionally biased region" description="Acidic residues" evidence="5">
    <location>
        <begin position="207"/>
        <end position="221"/>
    </location>
</feature>
<name>A0ABS9PYU2_9MICO</name>
<sequence length="615" mass="65098">MSSPSLRRHTRTILRLNPSPPRWPVAVKAAVAMAVPLSIGQLAGHLSLGLVASLGVFTILYGATAPDRFRARVMALAALGLTGAVALGAMTAGHPVVTVAVLVVVAMLAAFVCVALKVGPPGSYFFVLVLGVGNLAVTHGAAPWSVVALTAAGAVSAWVIGMADLLVAPHRAEERATEAAEGAIRAFAAGVPQDPADPAPDPADPAQDPDPDPGKDDDGDLEALRANASGALHRAWTAVTDGGRPPRLVERLERAQLIYAAAISRLAGARLGVEPRPWGSVDDEAADHDVRSGEQEPLVDAAVDAEQLRDTALGRPGAGYLLREAARWPSEVLLMVLRVGLATTFAGLVAHVLHQGHVYWAVCFAALVLHQGGTREVQTVRGVHRTLGTLVGLLIFAGLLALDPQGWWLVVVVAGMQLVVELLVTRNYALAVVVITPLALTIGMASAPGESVSSVVADRLVDTLVGVACALLVLWATGRRAPEIVLRAHARRVVVATERVMVDLAAGALETRDALDHRRNLYYELLESDVVARRALADSRDAVGPYHRMERSLAALGYLVLGACWHPDIRRAHEAFDRARGPLERIMADPVTTPRPAEAIERDVREVEELVLSLR</sequence>
<keyword evidence="9" id="KW-1185">Reference proteome</keyword>
<feature type="transmembrane region" description="Helical" evidence="6">
    <location>
        <begin position="148"/>
        <end position="167"/>
    </location>
</feature>
<feature type="transmembrane region" description="Helical" evidence="6">
    <location>
        <begin position="386"/>
        <end position="402"/>
    </location>
</feature>
<evidence type="ECO:0000313" key="9">
    <source>
        <dbReference type="Proteomes" id="UP001521931"/>
    </source>
</evidence>
<dbReference type="Proteomes" id="UP001521931">
    <property type="component" value="Unassembled WGS sequence"/>
</dbReference>
<keyword evidence="2 6" id="KW-0812">Transmembrane</keyword>
<protein>
    <submittedName>
        <fullName evidence="8">FUSC family protein</fullName>
    </submittedName>
</protein>
<feature type="transmembrane region" description="Helical" evidence="6">
    <location>
        <begin position="429"/>
        <end position="447"/>
    </location>
</feature>
<feature type="domain" description="Integral membrane bound transporter" evidence="7">
    <location>
        <begin position="346"/>
        <end position="473"/>
    </location>
</feature>
<feature type="transmembrane region" description="Helical" evidence="6">
    <location>
        <begin position="71"/>
        <end position="90"/>
    </location>
</feature>
<organism evidence="8 9">
    <name type="scientific">Arsenicicoccus bolidensis</name>
    <dbReference type="NCBI Taxonomy" id="229480"/>
    <lineage>
        <taxon>Bacteria</taxon>
        <taxon>Bacillati</taxon>
        <taxon>Actinomycetota</taxon>
        <taxon>Actinomycetes</taxon>
        <taxon>Micrococcales</taxon>
        <taxon>Intrasporangiaceae</taxon>
        <taxon>Arsenicicoccus</taxon>
    </lineage>
</organism>
<feature type="region of interest" description="Disordered" evidence="5">
    <location>
        <begin position="191"/>
        <end position="221"/>
    </location>
</feature>
<feature type="transmembrane region" description="Helical" evidence="6">
    <location>
        <begin position="459"/>
        <end position="477"/>
    </location>
</feature>
<comment type="subcellular location">
    <subcellularLocation>
        <location evidence="1">Membrane</location>
        <topology evidence="1">Multi-pass membrane protein</topology>
    </subcellularLocation>
</comment>
<keyword evidence="4 6" id="KW-0472">Membrane</keyword>
<evidence type="ECO:0000256" key="6">
    <source>
        <dbReference type="SAM" id="Phobius"/>
    </source>
</evidence>
<evidence type="ECO:0000256" key="2">
    <source>
        <dbReference type="ARBA" id="ARBA00022692"/>
    </source>
</evidence>
<feature type="transmembrane region" description="Helical" evidence="6">
    <location>
        <begin position="123"/>
        <end position="142"/>
    </location>
</feature>
<evidence type="ECO:0000256" key="5">
    <source>
        <dbReference type="SAM" id="MobiDB-lite"/>
    </source>
</evidence>
<proteinExistence type="predicted"/>
<accession>A0ABS9PYU2</accession>
<dbReference type="Pfam" id="PF13515">
    <property type="entry name" value="FUSC_2"/>
    <property type="match status" value="1"/>
</dbReference>
<comment type="caution">
    <text evidence="8">The sequence shown here is derived from an EMBL/GenBank/DDBJ whole genome shotgun (WGS) entry which is preliminary data.</text>
</comment>
<evidence type="ECO:0000259" key="7">
    <source>
        <dbReference type="Pfam" id="PF13515"/>
    </source>
</evidence>
<feature type="transmembrane region" description="Helical" evidence="6">
    <location>
        <begin position="332"/>
        <end position="352"/>
    </location>
</feature>
<gene>
    <name evidence="8" type="ORF">MHL29_02675</name>
</gene>
<feature type="transmembrane region" description="Helical" evidence="6">
    <location>
        <begin position="45"/>
        <end position="64"/>
    </location>
</feature>
<evidence type="ECO:0000256" key="4">
    <source>
        <dbReference type="ARBA" id="ARBA00023136"/>
    </source>
</evidence>
<dbReference type="RefSeq" id="WP_239262033.1">
    <property type="nucleotide sequence ID" value="NZ_JAKRCV010000005.1"/>
</dbReference>
<keyword evidence="3 6" id="KW-1133">Transmembrane helix</keyword>
<evidence type="ECO:0000313" key="8">
    <source>
        <dbReference type="EMBL" id="MCG7320801.1"/>
    </source>
</evidence>
<feature type="transmembrane region" description="Helical" evidence="6">
    <location>
        <begin position="96"/>
        <end position="116"/>
    </location>
</feature>